<keyword evidence="4" id="KW-0106">Calcium</keyword>
<dbReference type="GO" id="GO:0048471">
    <property type="term" value="C:perinuclear region of cytoplasm"/>
    <property type="evidence" value="ECO:0007669"/>
    <property type="project" value="TreeGrafter"/>
</dbReference>
<dbReference type="InterPro" id="IPR001751">
    <property type="entry name" value="S100/CaBP7/8-like_CS"/>
</dbReference>
<dbReference type="InterPro" id="IPR013787">
    <property type="entry name" value="S100_Ca-bd_sub"/>
</dbReference>
<keyword evidence="2" id="KW-0479">Metal-binding</keyword>
<dbReference type="GO" id="GO:0046914">
    <property type="term" value="F:transition metal ion binding"/>
    <property type="evidence" value="ECO:0007669"/>
    <property type="project" value="InterPro"/>
</dbReference>
<dbReference type="FunFam" id="1.10.238.10:FF:000044">
    <property type="entry name" value="Protein S100"/>
    <property type="match status" value="1"/>
</dbReference>
<dbReference type="GO" id="GO:0005509">
    <property type="term" value="F:calcium ion binding"/>
    <property type="evidence" value="ECO:0007669"/>
    <property type="project" value="InterPro"/>
</dbReference>
<dbReference type="EMBL" id="JAOPHQ010002293">
    <property type="protein sequence ID" value="KAK0147600.1"/>
    <property type="molecule type" value="Genomic_DNA"/>
</dbReference>
<evidence type="ECO:0000256" key="1">
    <source>
        <dbReference type="ARBA" id="ARBA00007323"/>
    </source>
</evidence>
<reference evidence="6" key="1">
    <citation type="journal article" date="2023" name="Front. Mar. Sci.">
        <title>A new Merluccius polli reference genome to investigate the effects of global change in West African waters.</title>
        <authorList>
            <person name="Mateo J.L."/>
            <person name="Blanco-Fernandez C."/>
            <person name="Garcia-Vazquez E."/>
            <person name="Machado-Schiaffino G."/>
        </authorList>
    </citation>
    <scope>NUCLEOTIDE SEQUENCE</scope>
    <source>
        <strain evidence="6">C29</strain>
        <tissue evidence="6">Fin</tissue>
    </source>
</reference>
<dbReference type="SUPFAM" id="SSF47473">
    <property type="entry name" value="EF-hand"/>
    <property type="match status" value="2"/>
</dbReference>
<dbReference type="PANTHER" id="PTHR11639">
    <property type="entry name" value="S100 CALCIUM-BINDING PROTEIN"/>
    <property type="match status" value="1"/>
</dbReference>
<comment type="caution">
    <text evidence="6">The sequence shown here is derived from an EMBL/GenBank/DDBJ whole genome shotgun (WGS) entry which is preliminary data.</text>
</comment>
<proteinExistence type="inferred from homology"/>
<dbReference type="GO" id="GO:0048306">
    <property type="term" value="F:calcium-dependent protein binding"/>
    <property type="evidence" value="ECO:0007669"/>
    <property type="project" value="TreeGrafter"/>
</dbReference>
<dbReference type="InterPro" id="IPR011992">
    <property type="entry name" value="EF-hand-dom_pair"/>
</dbReference>
<dbReference type="Proteomes" id="UP001174136">
    <property type="component" value="Unassembled WGS sequence"/>
</dbReference>
<evidence type="ECO:0000259" key="5">
    <source>
        <dbReference type="PROSITE" id="PS50222"/>
    </source>
</evidence>
<dbReference type="PANTHER" id="PTHR11639:SF119">
    <property type="entry name" value="PROTEIN S100"/>
    <property type="match status" value="1"/>
</dbReference>
<dbReference type="Pfam" id="PF13202">
    <property type="entry name" value="EF-hand_5"/>
    <property type="match status" value="2"/>
</dbReference>
<comment type="similarity">
    <text evidence="1">Belongs to the S-100 family.</text>
</comment>
<protein>
    <submittedName>
        <fullName evidence="6">Protein S100-A1</fullName>
    </submittedName>
</protein>
<dbReference type="InterPro" id="IPR002048">
    <property type="entry name" value="EF_hand_dom"/>
</dbReference>
<dbReference type="SMART" id="SM01394">
    <property type="entry name" value="S_100"/>
    <property type="match status" value="2"/>
</dbReference>
<dbReference type="InterPro" id="IPR018247">
    <property type="entry name" value="EF_Hand_1_Ca_BS"/>
</dbReference>
<name>A0AA47MWT9_MERPO</name>
<dbReference type="Pfam" id="PF01023">
    <property type="entry name" value="S_100"/>
    <property type="match status" value="2"/>
</dbReference>
<dbReference type="PROSITE" id="PS50222">
    <property type="entry name" value="EF_HAND_2"/>
    <property type="match status" value="1"/>
</dbReference>
<dbReference type="PROSITE" id="PS00018">
    <property type="entry name" value="EF_HAND_1"/>
    <property type="match status" value="2"/>
</dbReference>
<dbReference type="SMART" id="SM00054">
    <property type="entry name" value="EFh"/>
    <property type="match status" value="2"/>
</dbReference>
<keyword evidence="7" id="KW-1185">Reference proteome</keyword>
<sequence length="315" mass="35380">MQESANPCCGIYVEINGAPGMRRHAPIESQSKAWSLLVVDHGDMEEAGPGGEMDTRMESAIIKLVDVFQSHAGKDKTLGKKEFQKLVDTELKNFITNTQNKSAVNELRDKIDKNKDGKINFEEYFQLSSIPSLFNFQWTREPALLLLLSHPVHSDSLSIRSASVSTISLLLWLLLSAGLEFHSYQQAIITMTMPNSENNSTLETAMQLMIQTFHKYSGDEGDKYTLSRAELKVMLNAELGNYLGNAQDKEAVDKVMGDLDSNNDGEVDFTEFIILVGALTVACNDFFLEFNEKQEKKTQKKGVEVVSKFFDMFEH</sequence>
<dbReference type="InterPro" id="IPR034325">
    <property type="entry name" value="S-100_dom"/>
</dbReference>
<evidence type="ECO:0000256" key="2">
    <source>
        <dbReference type="ARBA" id="ARBA00022723"/>
    </source>
</evidence>
<dbReference type="CDD" id="cd00213">
    <property type="entry name" value="S-100"/>
    <property type="match status" value="2"/>
</dbReference>
<dbReference type="GO" id="GO:0005615">
    <property type="term" value="C:extracellular space"/>
    <property type="evidence" value="ECO:0007669"/>
    <property type="project" value="TreeGrafter"/>
</dbReference>
<feature type="domain" description="EF-hand" evidence="5">
    <location>
        <begin position="247"/>
        <end position="282"/>
    </location>
</feature>
<evidence type="ECO:0000313" key="6">
    <source>
        <dbReference type="EMBL" id="KAK0147600.1"/>
    </source>
</evidence>
<gene>
    <name evidence="6" type="primary">s100a1_0</name>
    <name evidence="6" type="ORF">N1851_012931</name>
</gene>
<dbReference type="PROSITE" id="PS00303">
    <property type="entry name" value="S100_CABP"/>
    <property type="match status" value="1"/>
</dbReference>
<evidence type="ECO:0000313" key="7">
    <source>
        <dbReference type="Proteomes" id="UP001174136"/>
    </source>
</evidence>
<keyword evidence="3" id="KW-0677">Repeat</keyword>
<evidence type="ECO:0000256" key="4">
    <source>
        <dbReference type="ARBA" id="ARBA00022837"/>
    </source>
</evidence>
<accession>A0AA47MWT9</accession>
<dbReference type="AlphaFoldDB" id="A0AA47MWT9"/>
<organism evidence="6 7">
    <name type="scientific">Merluccius polli</name>
    <name type="common">Benguela hake</name>
    <name type="synonym">Merluccius cadenati</name>
    <dbReference type="NCBI Taxonomy" id="89951"/>
    <lineage>
        <taxon>Eukaryota</taxon>
        <taxon>Metazoa</taxon>
        <taxon>Chordata</taxon>
        <taxon>Craniata</taxon>
        <taxon>Vertebrata</taxon>
        <taxon>Euteleostomi</taxon>
        <taxon>Actinopterygii</taxon>
        <taxon>Neopterygii</taxon>
        <taxon>Teleostei</taxon>
        <taxon>Neoteleostei</taxon>
        <taxon>Acanthomorphata</taxon>
        <taxon>Zeiogadaria</taxon>
        <taxon>Gadariae</taxon>
        <taxon>Gadiformes</taxon>
        <taxon>Gadoidei</taxon>
        <taxon>Merlucciidae</taxon>
        <taxon>Merluccius</taxon>
    </lineage>
</organism>
<dbReference type="Gene3D" id="1.10.238.10">
    <property type="entry name" value="EF-hand"/>
    <property type="match status" value="2"/>
</dbReference>
<evidence type="ECO:0000256" key="3">
    <source>
        <dbReference type="ARBA" id="ARBA00022737"/>
    </source>
</evidence>